<feature type="compositionally biased region" description="Gly residues" evidence="1">
    <location>
        <begin position="1"/>
        <end position="17"/>
    </location>
</feature>
<gene>
    <name evidence="3 4" type="primary">LOC111318290</name>
</gene>
<reference evidence="3 4" key="1">
    <citation type="submission" date="2025-04" db="UniProtKB">
        <authorList>
            <consortium name="RefSeq"/>
        </authorList>
    </citation>
    <scope>IDENTIFICATION</scope>
    <source>
        <tissue evidence="3 4">Fruit stalk</tissue>
    </source>
</reference>
<protein>
    <submittedName>
        <fullName evidence="3 4">Uncharacterized protein LOC111318290 isoform X4</fullName>
    </submittedName>
</protein>
<feature type="region of interest" description="Disordered" evidence="1">
    <location>
        <begin position="1"/>
        <end position="33"/>
    </location>
</feature>
<accession>A0A6P6BI85</accession>
<sequence>MGFRGVRGAGGVGGGGFHSTSQPRSSSSSSSDDLIRNAAVTANSPKSLWSAYSADDVKHCKILVSIFEMCTRGYKEKGGKENPFCQSYLQDLEKDCAKFKPSWSDWWTNELEKGYCFALK</sequence>
<evidence type="ECO:0000313" key="3">
    <source>
        <dbReference type="RefSeq" id="XP_022776796.1"/>
    </source>
</evidence>
<dbReference type="RefSeq" id="XP_022776797.1">
    <property type="nucleotide sequence ID" value="XM_022921062.1"/>
</dbReference>
<dbReference type="AlphaFoldDB" id="A0A6P6BI85"/>
<dbReference type="RefSeq" id="XP_022776796.1">
    <property type="nucleotide sequence ID" value="XM_022921061.1"/>
</dbReference>
<dbReference type="Proteomes" id="UP000515121">
    <property type="component" value="Unplaced"/>
</dbReference>
<name>A0A6P6BI85_DURZI</name>
<keyword evidence="2" id="KW-1185">Reference proteome</keyword>
<evidence type="ECO:0000313" key="2">
    <source>
        <dbReference type="Proteomes" id="UP000515121"/>
    </source>
</evidence>
<proteinExistence type="predicted"/>
<evidence type="ECO:0000256" key="1">
    <source>
        <dbReference type="SAM" id="MobiDB-lite"/>
    </source>
</evidence>
<evidence type="ECO:0000313" key="4">
    <source>
        <dbReference type="RefSeq" id="XP_022776797.1"/>
    </source>
</evidence>
<organism evidence="2 3">
    <name type="scientific">Durio zibethinus</name>
    <name type="common">Durian</name>
    <dbReference type="NCBI Taxonomy" id="66656"/>
    <lineage>
        <taxon>Eukaryota</taxon>
        <taxon>Viridiplantae</taxon>
        <taxon>Streptophyta</taxon>
        <taxon>Embryophyta</taxon>
        <taxon>Tracheophyta</taxon>
        <taxon>Spermatophyta</taxon>
        <taxon>Magnoliopsida</taxon>
        <taxon>eudicotyledons</taxon>
        <taxon>Gunneridae</taxon>
        <taxon>Pentapetalae</taxon>
        <taxon>rosids</taxon>
        <taxon>malvids</taxon>
        <taxon>Malvales</taxon>
        <taxon>Malvaceae</taxon>
        <taxon>Helicteroideae</taxon>
        <taxon>Durio</taxon>
    </lineage>
</organism>
<dbReference type="GeneID" id="111318290"/>